<proteinExistence type="predicted"/>
<dbReference type="Proteomes" id="UP000256964">
    <property type="component" value="Unassembled WGS sequence"/>
</dbReference>
<organism evidence="1 2">
    <name type="scientific">Lentinus brumalis</name>
    <dbReference type="NCBI Taxonomy" id="2498619"/>
    <lineage>
        <taxon>Eukaryota</taxon>
        <taxon>Fungi</taxon>
        <taxon>Dikarya</taxon>
        <taxon>Basidiomycota</taxon>
        <taxon>Agaricomycotina</taxon>
        <taxon>Agaricomycetes</taxon>
        <taxon>Polyporales</taxon>
        <taxon>Polyporaceae</taxon>
        <taxon>Lentinus</taxon>
    </lineage>
</organism>
<sequence>MSLKTASADISSVLLQVSCFQFIFPKDMWISLPKTSHNSKHCPRPTAGVYVEVSACGTSLLPSHNPAQALLLSVAIVSVPNAGMHWLCPVPTVVGPSTHHDGIVPHSFPRLASIQWQKTFRAGAARLRRSGLGPDRIGRRPQASGMVVPLIHPAAMRLANTQLGVILGYGWLRERDPEKPVVPYVLCRGSSDGQDTRDLVRRAASSGLPCFSWGNHFIKVCGLL</sequence>
<protein>
    <submittedName>
        <fullName evidence="1">Uncharacterized protein</fullName>
    </submittedName>
</protein>
<reference evidence="1 2" key="1">
    <citation type="journal article" date="2018" name="Biotechnol. Biofuels">
        <title>Integrative visual omics of the white-rot fungus Polyporus brumalis exposes the biotechnological potential of its oxidative enzymes for delignifying raw plant biomass.</title>
        <authorList>
            <person name="Miyauchi S."/>
            <person name="Rancon A."/>
            <person name="Drula E."/>
            <person name="Hage H."/>
            <person name="Chaduli D."/>
            <person name="Favel A."/>
            <person name="Grisel S."/>
            <person name="Henrissat B."/>
            <person name="Herpoel-Gimbert I."/>
            <person name="Ruiz-Duenas F.J."/>
            <person name="Chevret D."/>
            <person name="Hainaut M."/>
            <person name="Lin J."/>
            <person name="Wang M."/>
            <person name="Pangilinan J."/>
            <person name="Lipzen A."/>
            <person name="Lesage-Meessen L."/>
            <person name="Navarro D."/>
            <person name="Riley R."/>
            <person name="Grigoriev I.V."/>
            <person name="Zhou S."/>
            <person name="Raouche S."/>
            <person name="Rosso M.N."/>
        </authorList>
    </citation>
    <scope>NUCLEOTIDE SEQUENCE [LARGE SCALE GENOMIC DNA]</scope>
    <source>
        <strain evidence="1 2">BRFM 1820</strain>
    </source>
</reference>
<dbReference type="AlphaFoldDB" id="A0A371CN03"/>
<evidence type="ECO:0000313" key="1">
    <source>
        <dbReference type="EMBL" id="RDX41642.1"/>
    </source>
</evidence>
<name>A0A371CN03_9APHY</name>
<keyword evidence="2" id="KW-1185">Reference proteome</keyword>
<gene>
    <name evidence="1" type="ORF">OH76DRAFT_189731</name>
</gene>
<evidence type="ECO:0000313" key="2">
    <source>
        <dbReference type="Proteomes" id="UP000256964"/>
    </source>
</evidence>
<dbReference type="EMBL" id="KZ857506">
    <property type="protein sequence ID" value="RDX41642.1"/>
    <property type="molecule type" value="Genomic_DNA"/>
</dbReference>
<accession>A0A371CN03</accession>